<feature type="transmembrane region" description="Helical" evidence="6">
    <location>
        <begin position="84"/>
        <end position="104"/>
    </location>
</feature>
<dbReference type="STRING" id="584787.GCA_001247655_03978"/>
<dbReference type="PANTHER" id="PTHR33931:SF5">
    <property type="entry name" value="UPF0299 MEMBRANE PROTEIN YOHJ"/>
    <property type="match status" value="1"/>
</dbReference>
<evidence type="ECO:0000256" key="6">
    <source>
        <dbReference type="SAM" id="Phobius"/>
    </source>
</evidence>
<sequence>MKMLRAVFIIVACLWAGKGLVALLPVPIPGSIIGMLLLFLLLSSKLVKADWVMPFSAPLIRHMTLLFIPAGVGLMNYLDVIKAHGLVLVGACFFSTLLVLITIGRWHDRQGGRRGD</sequence>
<feature type="transmembrane region" description="Helical" evidence="6">
    <location>
        <begin position="59"/>
        <end position="78"/>
    </location>
</feature>
<keyword evidence="3 6" id="KW-0812">Transmembrane</keyword>
<keyword evidence="4 6" id="KW-1133">Transmembrane helix</keyword>
<gene>
    <name evidence="7" type="ORF">EDC28_106226</name>
</gene>
<accession>A0A3N1PB38</accession>
<dbReference type="PANTHER" id="PTHR33931">
    <property type="entry name" value="HOLIN-LIKE PROTEIN CIDA-RELATED"/>
    <property type="match status" value="1"/>
</dbReference>
<proteinExistence type="predicted"/>
<dbReference type="Proteomes" id="UP000268033">
    <property type="component" value="Unassembled WGS sequence"/>
</dbReference>
<dbReference type="AlphaFoldDB" id="A0A3N1PB38"/>
<dbReference type="GO" id="GO:0005886">
    <property type="term" value="C:plasma membrane"/>
    <property type="evidence" value="ECO:0007669"/>
    <property type="project" value="UniProtKB-SubCell"/>
</dbReference>
<evidence type="ECO:0000313" key="7">
    <source>
        <dbReference type="EMBL" id="ROQ24978.1"/>
    </source>
</evidence>
<dbReference type="EMBL" id="RJUL01000006">
    <property type="protein sequence ID" value="ROQ24978.1"/>
    <property type="molecule type" value="Genomic_DNA"/>
</dbReference>
<evidence type="ECO:0000256" key="5">
    <source>
        <dbReference type="ARBA" id="ARBA00023136"/>
    </source>
</evidence>
<evidence type="ECO:0000256" key="4">
    <source>
        <dbReference type="ARBA" id="ARBA00022989"/>
    </source>
</evidence>
<evidence type="ECO:0000256" key="3">
    <source>
        <dbReference type="ARBA" id="ARBA00022692"/>
    </source>
</evidence>
<evidence type="ECO:0000313" key="8">
    <source>
        <dbReference type="Proteomes" id="UP000268033"/>
    </source>
</evidence>
<evidence type="ECO:0000256" key="1">
    <source>
        <dbReference type="ARBA" id="ARBA00004651"/>
    </source>
</evidence>
<keyword evidence="8" id="KW-1185">Reference proteome</keyword>
<comment type="subcellular location">
    <subcellularLocation>
        <location evidence="1">Cell membrane</location>
        <topology evidence="1">Multi-pass membrane protein</topology>
    </subcellularLocation>
</comment>
<keyword evidence="5 6" id="KW-0472">Membrane</keyword>
<dbReference type="InterPro" id="IPR005538">
    <property type="entry name" value="LrgA/CidA"/>
</dbReference>
<evidence type="ECO:0000256" key="2">
    <source>
        <dbReference type="ARBA" id="ARBA00022475"/>
    </source>
</evidence>
<dbReference type="Pfam" id="PF03788">
    <property type="entry name" value="LrgA"/>
    <property type="match status" value="1"/>
</dbReference>
<keyword evidence="2" id="KW-1003">Cell membrane</keyword>
<feature type="transmembrane region" description="Helical" evidence="6">
    <location>
        <begin position="29"/>
        <end position="47"/>
    </location>
</feature>
<comment type="caution">
    <text evidence="7">The sequence shown here is derived from an EMBL/GenBank/DDBJ whole genome shotgun (WGS) entry which is preliminary data.</text>
</comment>
<organism evidence="7 8">
    <name type="scientific">Gallaecimonas pentaromativorans</name>
    <dbReference type="NCBI Taxonomy" id="584787"/>
    <lineage>
        <taxon>Bacteria</taxon>
        <taxon>Pseudomonadati</taxon>
        <taxon>Pseudomonadota</taxon>
        <taxon>Gammaproteobacteria</taxon>
        <taxon>Enterobacterales</taxon>
        <taxon>Gallaecimonadaceae</taxon>
        <taxon>Gallaecimonas</taxon>
    </lineage>
</organism>
<name>A0A3N1PB38_9GAMM</name>
<protein>
    <submittedName>
        <fullName evidence="7">Holin-like protein</fullName>
    </submittedName>
</protein>
<reference evidence="7 8" key="1">
    <citation type="submission" date="2018-11" db="EMBL/GenBank/DDBJ databases">
        <title>Genomic Encyclopedia of Type Strains, Phase IV (KMG-IV): sequencing the most valuable type-strain genomes for metagenomic binning, comparative biology and taxonomic classification.</title>
        <authorList>
            <person name="Goeker M."/>
        </authorList>
    </citation>
    <scope>NUCLEOTIDE SEQUENCE [LARGE SCALE GENOMIC DNA]</scope>
    <source>
        <strain evidence="7 8">DSM 21945</strain>
    </source>
</reference>